<proteinExistence type="predicted"/>
<organism evidence="1 2">
    <name type="scientific">Steroidobacter gossypii</name>
    <dbReference type="NCBI Taxonomy" id="2805490"/>
    <lineage>
        <taxon>Bacteria</taxon>
        <taxon>Pseudomonadati</taxon>
        <taxon>Pseudomonadota</taxon>
        <taxon>Gammaproteobacteria</taxon>
        <taxon>Steroidobacterales</taxon>
        <taxon>Steroidobacteraceae</taxon>
        <taxon>Steroidobacter</taxon>
    </lineage>
</organism>
<evidence type="ECO:0000313" key="1">
    <source>
        <dbReference type="EMBL" id="MBM0103567.1"/>
    </source>
</evidence>
<protein>
    <submittedName>
        <fullName evidence="1">Uncharacterized protein</fullName>
    </submittedName>
</protein>
<dbReference type="EMBL" id="JAEVLS010000001">
    <property type="protein sequence ID" value="MBM0103567.1"/>
    <property type="molecule type" value="Genomic_DNA"/>
</dbReference>
<gene>
    <name evidence="1" type="ORF">JM946_02380</name>
</gene>
<reference evidence="1 2" key="1">
    <citation type="journal article" date="2021" name="Int. J. Syst. Evol. Microbiol.">
        <title>Steroidobacter gossypii sp. nov., isolated from soil of cotton cropping field.</title>
        <authorList>
            <person name="Huang R."/>
            <person name="Yang S."/>
            <person name="Zhen C."/>
            <person name="Liu W."/>
        </authorList>
    </citation>
    <scope>NUCLEOTIDE SEQUENCE [LARGE SCALE GENOMIC DNA]</scope>
    <source>
        <strain evidence="1 2">S1-65</strain>
    </source>
</reference>
<keyword evidence="2" id="KW-1185">Reference proteome</keyword>
<name>A0ABS1WRG8_9GAMM</name>
<sequence length="83" mass="9285">MALGVKPMSHPLFELVSALESCHIHFTLQRHRPDTILVTITLVGERVEVDVFEDGHMEVSRLKGSESIVGGKDLVYELIEAEK</sequence>
<comment type="caution">
    <text evidence="1">The sequence shown here is derived from an EMBL/GenBank/DDBJ whole genome shotgun (WGS) entry which is preliminary data.</text>
</comment>
<evidence type="ECO:0000313" key="2">
    <source>
        <dbReference type="Proteomes" id="UP000661077"/>
    </source>
</evidence>
<dbReference type="Proteomes" id="UP000661077">
    <property type="component" value="Unassembled WGS sequence"/>
</dbReference>
<accession>A0ABS1WRG8</accession>